<sequence length="521" mass="58973">MCFELRPLQYRTDLQVAFEYFDEFVQIVLVLNLHEMHISTVCARCTSRLLSSFLQSIPSIGCIQSKQDFKTLTSALSRESPVEFVLELRSSLDWYRFEGFVGSLSLARDRNYADRNYASLAPASDVLQLQRRNYAIFVSDAETLPLRVKVSLYFPFNAETMLVSSQGKPMPLCIARAARAHTIEALFPARRQTIELNRCSLNRFLKLRSLLNQFNFTSDCRSQYRLGGSFKSSQLNSIQFSSYCYLAIEVIARFITHLFHTFNLTGALGISSFNSIQLDSSPRPAAYLRHSHLFPPRMRALRALTALPRRFLRVPESLRIDSRESVEIDFAAQTRNQAHFILLPPRPRFPAFFAERESAARSAFSCESARRNELLALFWCQRGAAAPAWDGGVESGRVGIENGVLRGRNGGGTRLRQCVDVGEVAANRIGGSGRRRLEVDEWGGHASVLAQRGRRRRRREAGTRRVRVGEVKVRGKAEGEGKRVESGGRRKSTWLKSVVSAGTKKDSGDTRRRRSSLRQFE</sequence>
<keyword evidence="3" id="KW-1185">Reference proteome</keyword>
<dbReference type="EMBL" id="JAWWNJ010000002">
    <property type="protein sequence ID" value="KAK7062081.1"/>
    <property type="molecule type" value="Genomic_DNA"/>
</dbReference>
<accession>A0AAW0ED89</accession>
<comment type="caution">
    <text evidence="2">The sequence shown here is derived from an EMBL/GenBank/DDBJ whole genome shotgun (WGS) entry which is preliminary data.</text>
</comment>
<dbReference type="AlphaFoldDB" id="A0AAW0ED89"/>
<feature type="compositionally biased region" description="Basic and acidic residues" evidence="1">
    <location>
        <begin position="472"/>
        <end position="488"/>
    </location>
</feature>
<organism evidence="2 3">
    <name type="scientific">Favolaschia claudopus</name>
    <dbReference type="NCBI Taxonomy" id="2862362"/>
    <lineage>
        <taxon>Eukaryota</taxon>
        <taxon>Fungi</taxon>
        <taxon>Dikarya</taxon>
        <taxon>Basidiomycota</taxon>
        <taxon>Agaricomycotina</taxon>
        <taxon>Agaricomycetes</taxon>
        <taxon>Agaricomycetidae</taxon>
        <taxon>Agaricales</taxon>
        <taxon>Marasmiineae</taxon>
        <taxon>Mycenaceae</taxon>
        <taxon>Favolaschia</taxon>
    </lineage>
</organism>
<evidence type="ECO:0000256" key="1">
    <source>
        <dbReference type="SAM" id="MobiDB-lite"/>
    </source>
</evidence>
<protein>
    <submittedName>
        <fullName evidence="2">Uncharacterized protein</fullName>
    </submittedName>
</protein>
<gene>
    <name evidence="2" type="ORF">R3P38DRAFT_2758388</name>
</gene>
<feature type="compositionally biased region" description="Basic residues" evidence="1">
    <location>
        <begin position="511"/>
        <end position="521"/>
    </location>
</feature>
<evidence type="ECO:0000313" key="2">
    <source>
        <dbReference type="EMBL" id="KAK7062081.1"/>
    </source>
</evidence>
<proteinExistence type="predicted"/>
<reference evidence="2 3" key="1">
    <citation type="journal article" date="2024" name="J Genomics">
        <title>Draft genome sequencing and assembly of Favolaschia claudopus CIRM-BRFM 2984 isolated from oak limbs.</title>
        <authorList>
            <person name="Navarro D."/>
            <person name="Drula E."/>
            <person name="Chaduli D."/>
            <person name="Cazenave R."/>
            <person name="Ahrendt S."/>
            <person name="Wang J."/>
            <person name="Lipzen A."/>
            <person name="Daum C."/>
            <person name="Barry K."/>
            <person name="Grigoriev I.V."/>
            <person name="Favel A."/>
            <person name="Rosso M.N."/>
            <person name="Martin F."/>
        </authorList>
    </citation>
    <scope>NUCLEOTIDE SEQUENCE [LARGE SCALE GENOMIC DNA]</scope>
    <source>
        <strain evidence="2 3">CIRM-BRFM 2984</strain>
    </source>
</reference>
<evidence type="ECO:0000313" key="3">
    <source>
        <dbReference type="Proteomes" id="UP001362999"/>
    </source>
</evidence>
<feature type="region of interest" description="Disordered" evidence="1">
    <location>
        <begin position="472"/>
        <end position="521"/>
    </location>
</feature>
<name>A0AAW0ED89_9AGAR</name>
<dbReference type="Proteomes" id="UP001362999">
    <property type="component" value="Unassembled WGS sequence"/>
</dbReference>